<dbReference type="NCBIfam" id="TIGR00198">
    <property type="entry name" value="cat_per_HPI"/>
    <property type="match status" value="1"/>
</dbReference>
<dbReference type="GO" id="GO:0042744">
    <property type="term" value="P:hydrogen peroxide catabolic process"/>
    <property type="evidence" value="ECO:0007669"/>
    <property type="project" value="UniProtKB-KW"/>
</dbReference>
<evidence type="ECO:0000256" key="8">
    <source>
        <dbReference type="ARBA" id="ARBA00049145"/>
    </source>
</evidence>
<evidence type="ECO:0000256" key="12">
    <source>
        <dbReference type="RuleBase" id="RU003451"/>
    </source>
</evidence>
<keyword evidence="15" id="KW-1185">Reference proteome</keyword>
<keyword evidence="6 11" id="KW-0408">Iron</keyword>
<comment type="function">
    <text evidence="11">Bifunctional enzyme with both catalase and broad-spectrum peroxidase activity.</text>
</comment>
<comment type="catalytic activity">
    <reaction evidence="8 11 12">
        <text>2 H2O2 = O2 + 2 H2O</text>
        <dbReference type="Rhea" id="RHEA:20309"/>
        <dbReference type="ChEBI" id="CHEBI:15377"/>
        <dbReference type="ChEBI" id="CHEBI:15379"/>
        <dbReference type="ChEBI" id="CHEBI:16240"/>
        <dbReference type="EC" id="1.11.1.21"/>
    </reaction>
</comment>
<feature type="domain" description="Plant heme peroxidase family profile" evidence="13">
    <location>
        <begin position="478"/>
        <end position="737"/>
    </location>
</feature>
<comment type="PTM">
    <text evidence="11">Formation of the three residue Trp-Tyr-Met cross-link is important for the catalase, but not the peroxidase activity of the enzyme.</text>
</comment>
<dbReference type="SUPFAM" id="SSF48113">
    <property type="entry name" value="Heme-dependent peroxidases"/>
    <property type="match status" value="2"/>
</dbReference>
<dbReference type="AlphaFoldDB" id="A0A2U1V166"/>
<organism evidence="14 15">
    <name type="scientific">Teichococcus aestuarii</name>
    <dbReference type="NCBI Taxonomy" id="568898"/>
    <lineage>
        <taxon>Bacteria</taxon>
        <taxon>Pseudomonadati</taxon>
        <taxon>Pseudomonadota</taxon>
        <taxon>Alphaproteobacteria</taxon>
        <taxon>Acetobacterales</taxon>
        <taxon>Roseomonadaceae</taxon>
        <taxon>Roseomonas</taxon>
    </lineage>
</organism>
<evidence type="ECO:0000313" key="14">
    <source>
        <dbReference type="EMBL" id="PWC27652.1"/>
    </source>
</evidence>
<keyword evidence="3 11" id="KW-0479">Metal-binding</keyword>
<reference evidence="15" key="1">
    <citation type="submission" date="2017-10" db="EMBL/GenBank/DDBJ databases">
        <authorList>
            <person name="Toshchakov S.V."/>
            <person name="Goeva M.A."/>
        </authorList>
    </citation>
    <scope>NUCLEOTIDE SEQUENCE [LARGE SCALE GENOMIC DNA]</scope>
    <source>
        <strain evidence="15">JR1/69-1-13</strain>
    </source>
</reference>
<feature type="binding site" description="axial binding residue" evidence="11">
    <location>
        <position position="263"/>
    </location>
    <ligand>
        <name>heme b</name>
        <dbReference type="ChEBI" id="CHEBI:60344"/>
    </ligand>
    <ligandPart>
        <name>Fe</name>
        <dbReference type="ChEBI" id="CHEBI:18248"/>
    </ligandPart>
</feature>
<dbReference type="EMBL" id="PDOA01000012">
    <property type="protein sequence ID" value="PWC27652.1"/>
    <property type="molecule type" value="Genomic_DNA"/>
</dbReference>
<dbReference type="CDD" id="cd00649">
    <property type="entry name" value="catalase_peroxidase_1"/>
    <property type="match status" value="1"/>
</dbReference>
<dbReference type="InterPro" id="IPR002016">
    <property type="entry name" value="Haem_peroxidase"/>
</dbReference>
<comment type="similarity">
    <text evidence="10 11 12">Belongs to the peroxidase family. Peroxidase/catalase subfamily.</text>
</comment>
<dbReference type="GO" id="GO:0046872">
    <property type="term" value="F:metal ion binding"/>
    <property type="evidence" value="ECO:0007669"/>
    <property type="project" value="UniProtKB-KW"/>
</dbReference>
<comment type="caution">
    <text evidence="11">Lacks conserved residue(s) required for the propagation of feature annotation.</text>
</comment>
<dbReference type="InterPro" id="IPR010255">
    <property type="entry name" value="Haem_peroxidase_sf"/>
</dbReference>
<evidence type="ECO:0000256" key="1">
    <source>
        <dbReference type="ARBA" id="ARBA00022559"/>
    </source>
</evidence>
<dbReference type="PRINTS" id="PR00460">
    <property type="entry name" value="BPEROXIDASE"/>
</dbReference>
<dbReference type="EC" id="1.11.1.21" evidence="11 12"/>
<dbReference type="GO" id="GO:0004096">
    <property type="term" value="F:catalase activity"/>
    <property type="evidence" value="ECO:0007669"/>
    <property type="project" value="UniProtKB-UniRule"/>
</dbReference>
<dbReference type="FunFam" id="1.10.520.10:FF:000002">
    <property type="entry name" value="Catalase-peroxidase"/>
    <property type="match status" value="1"/>
</dbReference>
<sequence>MDTNVGGPLGCPMKKPAAMRALLGRTNRDWWPNQLSLDMLHQKGLHGNPMGEDFDYAKEFLSLDYAAVKRDLHALMTDSQPWWPADYGHYGPFFIRMAWHSAGTYRTGDGRGGSSSGSQRFAPLNSWPDNANLDKARRLLWPVKQKYGRKLSWADLMILAGNVAIESMGGPVFGFGGGREDVFEPEKDIYWGTEEEWLGDTRITEEKVLESPLAAIQMGLIYVNPEGPGGEPDPVRSGRDIRETFARMGMNDEETVALTAGGHTFGKCHGAGDASKVGAEPEGADIAQQGLGWQSGHETGIGDHTITSGLEGAWTPNPIRWDGGYFHMLLDYEYELVTSPAGAKQWQPINPAPEDMAPGAHSPHRRVPTMMTTADMAMREDPAYRRISERFRDHPEQFADAFARAWFKLCHRDMGPKARYLGPEVPAEDLIWQDPIPKADYAPIDAADIAALKRQILASGLTIAELVATAWASASTYRGSDHRGGANGGRIRLAPQKDWEVNEPERLARVLGVLEGIKAGFDAAAPGGKKVSIADLIVLGGTAAVEQAARDAGHEVEVPFTPGRTDASAEQTDVENFKPLEPRADGFRNYLQVAFNVPTEELLLDRAQLLTLSAPEMTVLVGGLRVLGINHGGRKEGVLTERPGQLTNDFFVNLLDMGTAWKMVDGHADDVFVGTCRKTHAEKWTATRTDLVFGSNSQLRALSEVYAAADAGRKFVDDFIAAWNKVMNADRFDLVRR</sequence>
<dbReference type="GO" id="GO:0005829">
    <property type="term" value="C:cytosol"/>
    <property type="evidence" value="ECO:0007669"/>
    <property type="project" value="TreeGrafter"/>
</dbReference>
<evidence type="ECO:0000256" key="9">
    <source>
        <dbReference type="ARBA" id="ARBA00051651"/>
    </source>
</evidence>
<keyword evidence="7 11" id="KW-0376">Hydrogen peroxide</keyword>
<keyword evidence="5 11" id="KW-0560">Oxidoreductase</keyword>
<dbReference type="GO" id="GO:0070301">
    <property type="term" value="P:cellular response to hydrogen peroxide"/>
    <property type="evidence" value="ECO:0007669"/>
    <property type="project" value="TreeGrafter"/>
</dbReference>
<evidence type="ECO:0000256" key="6">
    <source>
        <dbReference type="ARBA" id="ARBA00023004"/>
    </source>
</evidence>
<dbReference type="NCBIfam" id="NF011635">
    <property type="entry name" value="PRK15061.1"/>
    <property type="match status" value="1"/>
</dbReference>
<dbReference type="GO" id="GO:0020037">
    <property type="term" value="F:heme binding"/>
    <property type="evidence" value="ECO:0007669"/>
    <property type="project" value="InterPro"/>
</dbReference>
<evidence type="ECO:0000256" key="10">
    <source>
        <dbReference type="ARBA" id="ARBA00060838"/>
    </source>
</evidence>
<dbReference type="RefSeq" id="WP_109518083.1">
    <property type="nucleotide sequence ID" value="NZ_PDOA01000012.1"/>
</dbReference>
<accession>A0A2U1V166</accession>
<dbReference type="PROSITE" id="PS00436">
    <property type="entry name" value="PEROXIDASE_2"/>
    <property type="match status" value="1"/>
</dbReference>
<gene>
    <name evidence="11 14" type="primary">katG</name>
    <name evidence="14" type="ORF">CR165_16665</name>
</gene>
<dbReference type="CDD" id="cd08200">
    <property type="entry name" value="catalase_peroxidase_2"/>
    <property type="match status" value="1"/>
</dbReference>
<dbReference type="HAMAP" id="MF_01961">
    <property type="entry name" value="Catal_peroxid"/>
    <property type="match status" value="1"/>
</dbReference>
<comment type="catalytic activity">
    <reaction evidence="9 11 12">
        <text>H2O2 + AH2 = A + 2 H2O</text>
        <dbReference type="Rhea" id="RHEA:30275"/>
        <dbReference type="ChEBI" id="CHEBI:13193"/>
        <dbReference type="ChEBI" id="CHEBI:15377"/>
        <dbReference type="ChEBI" id="CHEBI:16240"/>
        <dbReference type="ChEBI" id="CHEBI:17499"/>
        <dbReference type="EC" id="1.11.1.21"/>
    </reaction>
</comment>
<evidence type="ECO:0000259" key="13">
    <source>
        <dbReference type="PROSITE" id="PS50873"/>
    </source>
</evidence>
<feature type="active site" description="Proton acceptor" evidence="11">
    <location>
        <position position="100"/>
    </location>
</feature>
<dbReference type="OrthoDB" id="9759743at2"/>
<feature type="cross-link" description="Tryptophyl-tyrosyl-methioninium (Tyr-Met) (with Trp-99)" evidence="11">
    <location>
        <begin position="222"/>
        <end position="248"/>
    </location>
</feature>
<evidence type="ECO:0000256" key="2">
    <source>
        <dbReference type="ARBA" id="ARBA00022617"/>
    </source>
</evidence>
<feature type="domain" description="Plant heme peroxidase family profile" evidence="13">
    <location>
        <begin position="133"/>
        <end position="409"/>
    </location>
</feature>
<evidence type="ECO:0000256" key="11">
    <source>
        <dbReference type="HAMAP-Rule" id="MF_01961"/>
    </source>
</evidence>
<keyword evidence="4" id="KW-0732">Signal</keyword>
<comment type="caution">
    <text evidence="14">The sequence shown here is derived from an EMBL/GenBank/DDBJ whole genome shotgun (WGS) entry which is preliminary data.</text>
</comment>
<dbReference type="PANTHER" id="PTHR30555:SF0">
    <property type="entry name" value="CATALASE-PEROXIDASE"/>
    <property type="match status" value="1"/>
</dbReference>
<proteinExistence type="inferred from homology"/>
<feature type="site" description="Transition state stabilizer" evidence="11">
    <location>
        <position position="96"/>
    </location>
</feature>
<dbReference type="Proteomes" id="UP000245048">
    <property type="component" value="Unassembled WGS sequence"/>
</dbReference>
<evidence type="ECO:0000256" key="7">
    <source>
        <dbReference type="ARBA" id="ARBA00023324"/>
    </source>
</evidence>
<name>A0A2U1V166_9PROT</name>
<evidence type="ECO:0000313" key="15">
    <source>
        <dbReference type="Proteomes" id="UP000245048"/>
    </source>
</evidence>
<keyword evidence="1 11" id="KW-0575">Peroxidase</keyword>
<evidence type="ECO:0000256" key="4">
    <source>
        <dbReference type="ARBA" id="ARBA00022729"/>
    </source>
</evidence>
<evidence type="ECO:0000256" key="3">
    <source>
        <dbReference type="ARBA" id="ARBA00022723"/>
    </source>
</evidence>
<keyword evidence="2 11" id="KW-0349">Heme</keyword>
<dbReference type="InterPro" id="IPR019794">
    <property type="entry name" value="Peroxidases_AS"/>
</dbReference>
<dbReference type="FunFam" id="1.10.420.10:FF:000004">
    <property type="entry name" value="Catalase-peroxidase"/>
    <property type="match status" value="1"/>
</dbReference>
<evidence type="ECO:0000256" key="5">
    <source>
        <dbReference type="ARBA" id="ARBA00023002"/>
    </source>
</evidence>
<comment type="cofactor">
    <cofactor evidence="11">
        <name>heme b</name>
        <dbReference type="ChEBI" id="CHEBI:60344"/>
    </cofactor>
    <text evidence="11">Binds 1 heme b (iron(II)-protoporphyrin IX) group per dimer.</text>
</comment>
<dbReference type="Gene3D" id="1.10.520.10">
    <property type="match status" value="2"/>
</dbReference>
<dbReference type="Gene3D" id="1.10.420.10">
    <property type="entry name" value="Peroxidase, domain 2"/>
    <property type="match status" value="2"/>
</dbReference>
<dbReference type="PROSITE" id="PS50873">
    <property type="entry name" value="PEROXIDASE_4"/>
    <property type="match status" value="2"/>
</dbReference>
<comment type="subunit">
    <text evidence="11">Homodimer or homotetramer.</text>
</comment>
<dbReference type="Pfam" id="PF00141">
    <property type="entry name" value="peroxidase"/>
    <property type="match status" value="2"/>
</dbReference>
<dbReference type="InterPro" id="IPR000763">
    <property type="entry name" value="Catalase_peroxidase"/>
</dbReference>
<dbReference type="PRINTS" id="PR00458">
    <property type="entry name" value="PEROXIDASE"/>
</dbReference>
<protein>
    <recommendedName>
        <fullName evidence="11 12">Catalase-peroxidase</fullName>
        <shortName evidence="11">CP</shortName>
        <ecNumber evidence="11 12">1.11.1.21</ecNumber>
    </recommendedName>
    <alternativeName>
        <fullName evidence="11">Peroxidase/catalase</fullName>
    </alternativeName>
</protein>
<dbReference type="PANTHER" id="PTHR30555">
    <property type="entry name" value="HYDROPEROXIDASE I, BIFUNCTIONAL CATALASE-PEROXIDASE"/>
    <property type="match status" value="1"/>
</dbReference>